<name>A0A2G8JY08_STIJA</name>
<organism evidence="11 12">
    <name type="scientific">Stichopus japonicus</name>
    <name type="common">Sea cucumber</name>
    <dbReference type="NCBI Taxonomy" id="307972"/>
    <lineage>
        <taxon>Eukaryota</taxon>
        <taxon>Metazoa</taxon>
        <taxon>Echinodermata</taxon>
        <taxon>Eleutherozoa</taxon>
        <taxon>Echinozoa</taxon>
        <taxon>Holothuroidea</taxon>
        <taxon>Aspidochirotacea</taxon>
        <taxon>Aspidochirotida</taxon>
        <taxon>Stichopodidae</taxon>
        <taxon>Apostichopus</taxon>
    </lineage>
</organism>
<dbReference type="UniPathway" id="UPA00118"/>
<evidence type="ECO:0000259" key="9">
    <source>
        <dbReference type="Pfam" id="PF02668"/>
    </source>
</evidence>
<comment type="cofactor">
    <cofactor evidence="1">
        <name>Fe(2+)</name>
        <dbReference type="ChEBI" id="CHEBI:29033"/>
    </cofactor>
</comment>
<evidence type="ECO:0000256" key="1">
    <source>
        <dbReference type="ARBA" id="ARBA00001954"/>
    </source>
</evidence>
<keyword evidence="8" id="KW-0408">Iron</keyword>
<evidence type="ECO:0000313" key="11">
    <source>
        <dbReference type="EMBL" id="PIK40656.1"/>
    </source>
</evidence>
<dbReference type="CDD" id="cd00250">
    <property type="entry name" value="CAS_like"/>
    <property type="match status" value="1"/>
</dbReference>
<dbReference type="AlphaFoldDB" id="A0A2G8JY08"/>
<dbReference type="InterPro" id="IPR050411">
    <property type="entry name" value="AlphaKG_dependent_hydroxylases"/>
</dbReference>
<dbReference type="Gene3D" id="3.30.2020.30">
    <property type="match status" value="1"/>
</dbReference>
<comment type="similarity">
    <text evidence="3">Belongs to the gamma-BBH/TMLD family.</text>
</comment>
<keyword evidence="7" id="KW-0560">Oxidoreductase</keyword>
<dbReference type="SUPFAM" id="SSF51197">
    <property type="entry name" value="Clavaminate synthase-like"/>
    <property type="match status" value="1"/>
</dbReference>
<dbReference type="OrthoDB" id="406634at2759"/>
<reference evidence="11 12" key="1">
    <citation type="journal article" date="2017" name="PLoS Biol.">
        <title>The sea cucumber genome provides insights into morphological evolution and visceral regeneration.</title>
        <authorList>
            <person name="Zhang X."/>
            <person name="Sun L."/>
            <person name="Yuan J."/>
            <person name="Sun Y."/>
            <person name="Gao Y."/>
            <person name="Zhang L."/>
            <person name="Li S."/>
            <person name="Dai H."/>
            <person name="Hamel J.F."/>
            <person name="Liu C."/>
            <person name="Yu Y."/>
            <person name="Liu S."/>
            <person name="Lin W."/>
            <person name="Guo K."/>
            <person name="Jin S."/>
            <person name="Xu P."/>
            <person name="Storey K.B."/>
            <person name="Huan P."/>
            <person name="Zhang T."/>
            <person name="Zhou Y."/>
            <person name="Zhang J."/>
            <person name="Lin C."/>
            <person name="Li X."/>
            <person name="Xing L."/>
            <person name="Huo D."/>
            <person name="Sun M."/>
            <person name="Wang L."/>
            <person name="Mercier A."/>
            <person name="Li F."/>
            <person name="Yang H."/>
            <person name="Xiang J."/>
        </authorList>
    </citation>
    <scope>NUCLEOTIDE SEQUENCE [LARGE SCALE GENOMIC DNA]</scope>
    <source>
        <strain evidence="11">Shaxun</strain>
        <tissue evidence="11">Muscle</tissue>
    </source>
</reference>
<dbReference type="Pfam" id="PF06155">
    <property type="entry name" value="GBBH-like_N"/>
    <property type="match status" value="1"/>
</dbReference>
<dbReference type="GO" id="GO:0045329">
    <property type="term" value="P:carnitine biosynthetic process"/>
    <property type="evidence" value="ECO:0007669"/>
    <property type="project" value="UniProtKB-UniPathway"/>
</dbReference>
<dbReference type="Pfam" id="PF02668">
    <property type="entry name" value="TauD"/>
    <property type="match status" value="1"/>
</dbReference>
<dbReference type="InterPro" id="IPR038492">
    <property type="entry name" value="GBBH-like_N_sf"/>
</dbReference>
<comment type="caution">
    <text evidence="11">The sequence shown here is derived from an EMBL/GenBank/DDBJ whole genome shotgun (WGS) entry which is preliminary data.</text>
</comment>
<keyword evidence="4" id="KW-0479">Metal-binding</keyword>
<sequence>MNCKLTRNYIVWTNFPFETSFSPCYTTTLLDLQYIMFISTQVARATLRVLLRQSANTCSQRFASTSKNSLPVVSAGSGETSHLLQTCAKKKSDPLEYENLLQASLGSHVKNSQIVQKLICQDGMVDVTWKDDCTSRYHSKWLWFNCFCSECMQPNSGQKIVKPGNIPWKLTAVNAKEFENDDGAFIEVQFKEVNHIVRLPQEWLKLYSYSTDSLQAKSELKDPPYFTQGPIKAFDYQAVSDTESNHYFEWLHNLNLSGVTVVTNVPTETGASGKVGELIGPVTTTLYGKVSDVVAVENPINVAYSSISLDVHQDLMYYESPPGLQLLHCLRFCPQVTGGESLFIDAFYAAENFRQEHPHHFQTLLKVPATFKKIHFDRDNPAAYLYQRPHITVNSHQKITNVIWSPPFEGPLQVSEELVEPYFEAYQAFAETIHKAPVVTHRMVPGDCLVFNNRRMLHGRNSYELNGGARHFQVCYVNTDDFIQRVQVEHIRRKTGQFAKRVGNQCNF</sequence>
<dbReference type="GO" id="GO:0005739">
    <property type="term" value="C:mitochondrion"/>
    <property type="evidence" value="ECO:0007669"/>
    <property type="project" value="TreeGrafter"/>
</dbReference>
<evidence type="ECO:0000256" key="2">
    <source>
        <dbReference type="ARBA" id="ARBA00005022"/>
    </source>
</evidence>
<dbReference type="STRING" id="307972.A0A2G8JY08"/>
<dbReference type="InterPro" id="IPR042098">
    <property type="entry name" value="TauD-like_sf"/>
</dbReference>
<gene>
    <name evidence="11" type="ORF">BSL78_22489</name>
</gene>
<evidence type="ECO:0000256" key="8">
    <source>
        <dbReference type="ARBA" id="ARBA00023004"/>
    </source>
</evidence>
<accession>A0A2G8JY08</accession>
<evidence type="ECO:0000256" key="6">
    <source>
        <dbReference type="ARBA" id="ARBA00022964"/>
    </source>
</evidence>
<evidence type="ECO:0000256" key="3">
    <source>
        <dbReference type="ARBA" id="ARBA00008654"/>
    </source>
</evidence>
<dbReference type="InterPro" id="IPR003819">
    <property type="entry name" value="TauD/TfdA-like"/>
</dbReference>
<evidence type="ECO:0000313" key="12">
    <source>
        <dbReference type="Proteomes" id="UP000230750"/>
    </source>
</evidence>
<keyword evidence="6 11" id="KW-0223">Dioxygenase</keyword>
<evidence type="ECO:0000256" key="4">
    <source>
        <dbReference type="ARBA" id="ARBA00022723"/>
    </source>
</evidence>
<keyword evidence="12" id="KW-1185">Reference proteome</keyword>
<keyword evidence="5" id="KW-0124">Carnitine biosynthesis</keyword>
<dbReference type="GO" id="GO:0046872">
    <property type="term" value="F:metal ion binding"/>
    <property type="evidence" value="ECO:0007669"/>
    <property type="project" value="UniProtKB-KW"/>
</dbReference>
<evidence type="ECO:0000256" key="7">
    <source>
        <dbReference type="ARBA" id="ARBA00023002"/>
    </source>
</evidence>
<feature type="domain" description="Gamma-butyrobetaine hydroxylase-like N-terminal" evidence="10">
    <location>
        <begin position="121"/>
        <end position="190"/>
    </location>
</feature>
<comment type="pathway">
    <text evidence="2">Amine and polyamine biosynthesis; carnitine biosynthesis.</text>
</comment>
<dbReference type="Gene3D" id="3.60.130.10">
    <property type="entry name" value="Clavaminate synthase-like"/>
    <property type="match status" value="1"/>
</dbReference>
<proteinExistence type="inferred from homology"/>
<dbReference type="EMBL" id="MRZV01001098">
    <property type="protein sequence ID" value="PIK40656.1"/>
    <property type="molecule type" value="Genomic_DNA"/>
</dbReference>
<dbReference type="GO" id="GO:0016706">
    <property type="term" value="F:2-oxoglutarate-dependent dioxygenase activity"/>
    <property type="evidence" value="ECO:0007669"/>
    <property type="project" value="UniProtKB-ARBA"/>
</dbReference>
<evidence type="ECO:0000256" key="5">
    <source>
        <dbReference type="ARBA" id="ARBA00022873"/>
    </source>
</evidence>
<dbReference type="Proteomes" id="UP000230750">
    <property type="component" value="Unassembled WGS sequence"/>
</dbReference>
<dbReference type="PANTHER" id="PTHR10696:SF25">
    <property type="entry name" value="OXIDOREDUCTASE AIM17-RELATED"/>
    <property type="match status" value="1"/>
</dbReference>
<feature type="domain" description="TauD/TfdA-like" evidence="9">
    <location>
        <begin position="233"/>
        <end position="476"/>
    </location>
</feature>
<dbReference type="InterPro" id="IPR010376">
    <property type="entry name" value="GBBH-like_N"/>
</dbReference>
<evidence type="ECO:0000259" key="10">
    <source>
        <dbReference type="Pfam" id="PF06155"/>
    </source>
</evidence>
<dbReference type="PANTHER" id="PTHR10696">
    <property type="entry name" value="GAMMA-BUTYROBETAINE HYDROXYLASE-RELATED"/>
    <property type="match status" value="1"/>
</dbReference>
<protein>
    <submittedName>
        <fullName evidence="11">Putative gamma-butyrobetaine dioxygenase-like isoform X2</fullName>
    </submittedName>
</protein>